<dbReference type="OrthoDB" id="7493406at2759"/>
<dbReference type="RefSeq" id="XP_031769573.1">
    <property type="nucleotide sequence ID" value="XM_031913713.1"/>
</dbReference>
<evidence type="ECO:0000313" key="3">
    <source>
        <dbReference type="RefSeq" id="XP_031769573.1"/>
    </source>
</evidence>
<evidence type="ECO:0000256" key="1">
    <source>
        <dbReference type="SAM" id="SignalP"/>
    </source>
</evidence>
<keyword evidence="1" id="KW-0732">Signal</keyword>
<proteinExistence type="predicted"/>
<dbReference type="KEGG" id="gmw:116413610"/>
<dbReference type="GeneID" id="116413610"/>
<reference evidence="3" key="1">
    <citation type="submission" date="2025-04" db="UniProtKB">
        <authorList>
            <consortium name="RefSeq"/>
        </authorList>
    </citation>
    <scope>IDENTIFICATION</scope>
    <source>
        <tissue evidence="3">Whole adult</tissue>
        <tissue evidence="4 5">Whole larvae</tissue>
    </source>
</reference>
<dbReference type="RefSeq" id="XP_052751928.1">
    <property type="nucleotide sequence ID" value="XM_052895968.1"/>
</dbReference>
<dbReference type="RefSeq" id="XP_052751934.1">
    <property type="nucleotide sequence ID" value="XM_052895974.1"/>
</dbReference>
<feature type="chain" id="PRO_5044643104" evidence="1">
    <location>
        <begin position="25"/>
        <end position="192"/>
    </location>
</feature>
<gene>
    <name evidence="3 4 5" type="primary">LOC116413610</name>
</gene>
<sequence>MAIHALSLLVVILGYTCFTAESEAVKRTVSSEQINKDDLKTDASTYGRRYYDWGGYPSASGYSGYGVTGHGIIDNRYNSFYGGGYDNTYGYSGGYNGYAGNTGYGGYNDYNYNGHRGYGGYGGYGLSSFGGNGGYGGYGGNGGLISYYGYNNPYNQGAYHLGYGYYNKKPGNIYNSGITPNLVTGYRGYSRR</sequence>
<organism evidence="2 3">
    <name type="scientific">Galleria mellonella</name>
    <name type="common">Greater wax moth</name>
    <dbReference type="NCBI Taxonomy" id="7137"/>
    <lineage>
        <taxon>Eukaryota</taxon>
        <taxon>Metazoa</taxon>
        <taxon>Ecdysozoa</taxon>
        <taxon>Arthropoda</taxon>
        <taxon>Hexapoda</taxon>
        <taxon>Insecta</taxon>
        <taxon>Pterygota</taxon>
        <taxon>Neoptera</taxon>
        <taxon>Endopterygota</taxon>
        <taxon>Lepidoptera</taxon>
        <taxon>Glossata</taxon>
        <taxon>Ditrysia</taxon>
        <taxon>Pyraloidea</taxon>
        <taxon>Pyralidae</taxon>
        <taxon>Galleriinae</taxon>
        <taxon>Galleria</taxon>
    </lineage>
</organism>
<dbReference type="Proteomes" id="UP001652740">
    <property type="component" value="Unplaced"/>
</dbReference>
<evidence type="ECO:0000313" key="4">
    <source>
        <dbReference type="RefSeq" id="XP_052751928.1"/>
    </source>
</evidence>
<accession>A0A6J3CEN3</accession>
<dbReference type="AlphaFoldDB" id="A0A6J3CEN3"/>
<name>A0A6J3CEN3_GALME</name>
<keyword evidence="2" id="KW-1185">Reference proteome</keyword>
<protein>
    <submittedName>
        <fullName evidence="3 4">Keratin-associated protein 19-2-like</fullName>
    </submittedName>
</protein>
<evidence type="ECO:0000313" key="2">
    <source>
        <dbReference type="Proteomes" id="UP001652740"/>
    </source>
</evidence>
<evidence type="ECO:0000313" key="5">
    <source>
        <dbReference type="RefSeq" id="XP_052751934.1"/>
    </source>
</evidence>
<feature type="signal peptide" evidence="1">
    <location>
        <begin position="1"/>
        <end position="24"/>
    </location>
</feature>